<gene>
    <name evidence="2" type="ORF">OKIOD_LOCUS14923</name>
</gene>
<evidence type="ECO:0000313" key="3">
    <source>
        <dbReference type="Proteomes" id="UP001158576"/>
    </source>
</evidence>
<feature type="region of interest" description="Disordered" evidence="1">
    <location>
        <begin position="180"/>
        <end position="365"/>
    </location>
</feature>
<feature type="compositionally biased region" description="Pro residues" evidence="1">
    <location>
        <begin position="125"/>
        <end position="135"/>
    </location>
</feature>
<feature type="region of interest" description="Disordered" evidence="1">
    <location>
        <begin position="423"/>
        <end position="466"/>
    </location>
</feature>
<feature type="compositionally biased region" description="Basic and acidic residues" evidence="1">
    <location>
        <begin position="8"/>
        <end position="19"/>
    </location>
</feature>
<feature type="region of interest" description="Disordered" evidence="1">
    <location>
        <begin position="123"/>
        <end position="146"/>
    </location>
</feature>
<feature type="region of interest" description="Disordered" evidence="1">
    <location>
        <begin position="385"/>
        <end position="406"/>
    </location>
</feature>
<feature type="compositionally biased region" description="Basic and acidic residues" evidence="1">
    <location>
        <begin position="180"/>
        <end position="202"/>
    </location>
</feature>
<sequence>METVIQHEANKKKEIKQENTENCEEFEGEPFSPISDKLEKMRPYNEIAQDSSMSKIKVKATSPNYKVNEQESKQAPAPTDDASELAPTSTSQHDSSESKKEIRSLLAAVPKQKQMLEEKAQNPVFFPPLPRPPTPQETISSPATGGINYPVRFPIIPLRSNGPKKPPIYEMPIITDLVRERRERKQQEKEDERRRYQEEINNGHRTFGKGGSNLTPPDPFDRKEAAYFSFGSSKTEEDNDEDESTQMGFGKNVIIDEIALAERVKEGSPSQKEILESKKAFTTMPVPDSVIKKEANDPGEPASSPALSSSSSTSWFSSSPSSWNSSRTLTKSTSQSSGGTSSYDDDEEDFDVNDNFETDQPQKTTQVLLLHEIKKKRMEELATIVEDSDDSETQATSSSPLATNIESADFQAVEETMEVVMNEEELKKDEVPKNDEEPAKNEDIFVPRRSKRQRTQTDFYGYGKKK</sequence>
<keyword evidence="3" id="KW-1185">Reference proteome</keyword>
<organism evidence="2 3">
    <name type="scientific">Oikopleura dioica</name>
    <name type="common">Tunicate</name>
    <dbReference type="NCBI Taxonomy" id="34765"/>
    <lineage>
        <taxon>Eukaryota</taxon>
        <taxon>Metazoa</taxon>
        <taxon>Chordata</taxon>
        <taxon>Tunicata</taxon>
        <taxon>Appendicularia</taxon>
        <taxon>Copelata</taxon>
        <taxon>Oikopleuridae</taxon>
        <taxon>Oikopleura</taxon>
    </lineage>
</organism>
<proteinExistence type="predicted"/>
<feature type="compositionally biased region" description="Acidic residues" evidence="1">
    <location>
        <begin position="343"/>
        <end position="357"/>
    </location>
</feature>
<feature type="region of interest" description="Disordered" evidence="1">
    <location>
        <begin position="1"/>
        <end position="105"/>
    </location>
</feature>
<feature type="compositionally biased region" description="Basic and acidic residues" evidence="1">
    <location>
        <begin position="94"/>
        <end position="103"/>
    </location>
</feature>
<dbReference type="EMBL" id="OU015567">
    <property type="protein sequence ID" value="CAG5111887.1"/>
    <property type="molecule type" value="Genomic_DNA"/>
</dbReference>
<feature type="compositionally biased region" description="Polar residues" evidence="1">
    <location>
        <begin position="393"/>
        <end position="406"/>
    </location>
</feature>
<feature type="compositionally biased region" description="Low complexity" evidence="1">
    <location>
        <begin position="303"/>
        <end position="342"/>
    </location>
</feature>
<reference evidence="2 3" key="1">
    <citation type="submission" date="2021-04" db="EMBL/GenBank/DDBJ databases">
        <authorList>
            <person name="Bliznina A."/>
        </authorList>
    </citation>
    <scope>NUCLEOTIDE SEQUENCE [LARGE SCALE GENOMIC DNA]</scope>
</reference>
<feature type="compositionally biased region" description="Basic and acidic residues" evidence="1">
    <location>
        <begin position="424"/>
        <end position="446"/>
    </location>
</feature>
<evidence type="ECO:0000313" key="2">
    <source>
        <dbReference type="EMBL" id="CAG5111887.1"/>
    </source>
</evidence>
<accession>A0ABN7T946</accession>
<evidence type="ECO:0000256" key="1">
    <source>
        <dbReference type="SAM" id="MobiDB-lite"/>
    </source>
</evidence>
<dbReference type="Proteomes" id="UP001158576">
    <property type="component" value="Chromosome 2"/>
</dbReference>
<name>A0ABN7T946_OIKDI</name>
<protein>
    <submittedName>
        <fullName evidence="2">Oidioi.mRNA.OKI2018_I69.chr2.g6158.t1.cds</fullName>
    </submittedName>
</protein>